<keyword evidence="4 11" id="KW-0812">Transmembrane</keyword>
<feature type="transmembrane region" description="Helical" evidence="12">
    <location>
        <begin position="6"/>
        <end position="26"/>
    </location>
</feature>
<dbReference type="Pfam" id="PF00858">
    <property type="entry name" value="ASC"/>
    <property type="match status" value="1"/>
</dbReference>
<dbReference type="PANTHER" id="PTHR11690">
    <property type="entry name" value="AMILORIDE-SENSITIVE SODIUM CHANNEL-RELATED"/>
    <property type="match status" value="1"/>
</dbReference>
<gene>
    <name evidence="13" type="ORF">PEVE_00026225</name>
</gene>
<evidence type="ECO:0000256" key="4">
    <source>
        <dbReference type="ARBA" id="ARBA00022692"/>
    </source>
</evidence>
<evidence type="ECO:0000256" key="2">
    <source>
        <dbReference type="ARBA" id="ARBA00022448"/>
    </source>
</evidence>
<comment type="similarity">
    <text evidence="11">Belongs to the amiloride-sensitive sodium channel (TC 1.A.6) family.</text>
</comment>
<evidence type="ECO:0000313" key="13">
    <source>
        <dbReference type="EMBL" id="CAH3193641.1"/>
    </source>
</evidence>
<evidence type="ECO:0000256" key="3">
    <source>
        <dbReference type="ARBA" id="ARBA00022461"/>
    </source>
</evidence>
<keyword evidence="14" id="KW-1185">Reference proteome</keyword>
<evidence type="ECO:0000313" key="14">
    <source>
        <dbReference type="Proteomes" id="UP001159427"/>
    </source>
</evidence>
<feature type="transmembrane region" description="Helical" evidence="12">
    <location>
        <begin position="114"/>
        <end position="133"/>
    </location>
</feature>
<name>A0ABN8SSM6_9CNID</name>
<comment type="caution">
    <text evidence="13">The sequence shown here is derived from an EMBL/GenBank/DDBJ whole genome shotgun (WGS) entry which is preliminary data.</text>
</comment>
<keyword evidence="7 11" id="KW-0406">Ion transport</keyword>
<keyword evidence="2 11" id="KW-0813">Transport</keyword>
<dbReference type="PANTHER" id="PTHR11690:SF296">
    <property type="entry name" value="DEGENERIN-LIKE PROTEIN DEL-10"/>
    <property type="match status" value="1"/>
</dbReference>
<proteinExistence type="inferred from homology"/>
<dbReference type="InterPro" id="IPR020903">
    <property type="entry name" value="ENaC_CS"/>
</dbReference>
<dbReference type="PROSITE" id="PS01206">
    <property type="entry name" value="ASC"/>
    <property type="match status" value="1"/>
</dbReference>
<keyword evidence="6" id="KW-0915">Sodium</keyword>
<dbReference type="Gene3D" id="2.60.470.10">
    <property type="entry name" value="Acid-sensing ion channels like domains"/>
    <property type="match status" value="1"/>
</dbReference>
<evidence type="ECO:0000256" key="1">
    <source>
        <dbReference type="ARBA" id="ARBA00004141"/>
    </source>
</evidence>
<comment type="subcellular location">
    <subcellularLocation>
        <location evidence="1">Membrane</location>
        <topology evidence="1">Multi-pass membrane protein</topology>
    </subcellularLocation>
</comment>
<dbReference type="EMBL" id="CALNXI010003548">
    <property type="protein sequence ID" value="CAH3193641.1"/>
    <property type="molecule type" value="Genomic_DNA"/>
</dbReference>
<evidence type="ECO:0000256" key="6">
    <source>
        <dbReference type="ARBA" id="ARBA00023053"/>
    </source>
</evidence>
<feature type="transmembrane region" description="Helical" evidence="12">
    <location>
        <begin position="528"/>
        <end position="553"/>
    </location>
</feature>
<keyword evidence="3 11" id="KW-0894">Sodium channel</keyword>
<keyword evidence="8 12" id="KW-0472">Membrane</keyword>
<keyword evidence="5 12" id="KW-1133">Transmembrane helix</keyword>
<evidence type="ECO:0000256" key="12">
    <source>
        <dbReference type="SAM" id="Phobius"/>
    </source>
</evidence>
<reference evidence="13 14" key="1">
    <citation type="submission" date="2022-05" db="EMBL/GenBank/DDBJ databases">
        <authorList>
            <consortium name="Genoscope - CEA"/>
            <person name="William W."/>
        </authorList>
    </citation>
    <scope>NUCLEOTIDE SEQUENCE [LARGE SCALE GENOMIC DNA]</scope>
</reference>
<organism evidence="13 14">
    <name type="scientific">Porites evermanni</name>
    <dbReference type="NCBI Taxonomy" id="104178"/>
    <lineage>
        <taxon>Eukaryota</taxon>
        <taxon>Metazoa</taxon>
        <taxon>Cnidaria</taxon>
        <taxon>Anthozoa</taxon>
        <taxon>Hexacorallia</taxon>
        <taxon>Scleractinia</taxon>
        <taxon>Fungiina</taxon>
        <taxon>Poritidae</taxon>
        <taxon>Porites</taxon>
    </lineage>
</organism>
<evidence type="ECO:0000256" key="9">
    <source>
        <dbReference type="ARBA" id="ARBA00023201"/>
    </source>
</evidence>
<protein>
    <submittedName>
        <fullName evidence="13">Uncharacterized protein</fullName>
    </submittedName>
</protein>
<dbReference type="InterPro" id="IPR001873">
    <property type="entry name" value="ENaC"/>
</dbReference>
<dbReference type="Proteomes" id="UP001159427">
    <property type="component" value="Unassembled WGS sequence"/>
</dbReference>
<evidence type="ECO:0000256" key="7">
    <source>
        <dbReference type="ARBA" id="ARBA00023065"/>
    </source>
</evidence>
<sequence>MVGIKGVIIVFILAVCLVSNALTMSLSAKDFKEKDEGARLFKALVTDFLKISVIYNIMEGDNSVQITQLSDGEYHSQPDASSRLKSQSPRYMVKEFVDNTTLHGIRYAFMERHFLVRFIWAVLVLISGAYYLYTVRTAFQKYYDRPVNTVLKREHVDEMDFPAVTICSRNMFDLSKLLMTDDNPVFKSSGLNISSCAVTARVRGTLPCGLAMLCCCSPRALADVAPEIPNCTSRYKQDLLDAMQQSRHIPDIDSFFRYYGQDISELLGPECYYDWSETDCCDKDFVSTTTQWGKCYTFNSGAYGRKLTVTSSGVSSGLTVILDAQTDEYSYGKFSEGFKVLVHGQGEYIDELEGINVGPGQHVIIALTEKRYKNLEKPYASNCSMKTLKTFSIYTIEGCLYECEAENIIKSCNCRPSDYKGAPDIHNCLKPDEMDCFAKVSASLEEDSRGCEVPCSKITYITDVSYSKFPNRITAQKFIQDGYYDDIEYQRDNLVLLQVGFKSLSYELQEEQPAYDRNSLFGEIGGNMGLFLGCSLLTIFEFLDFLISFLATLKRRYLIHAA</sequence>
<keyword evidence="10 11" id="KW-0407">Ion channel</keyword>
<evidence type="ECO:0000256" key="5">
    <source>
        <dbReference type="ARBA" id="ARBA00022989"/>
    </source>
</evidence>
<evidence type="ECO:0000256" key="10">
    <source>
        <dbReference type="ARBA" id="ARBA00023303"/>
    </source>
</evidence>
<keyword evidence="9 11" id="KW-0739">Sodium transport</keyword>
<evidence type="ECO:0000256" key="11">
    <source>
        <dbReference type="RuleBase" id="RU000679"/>
    </source>
</evidence>
<dbReference type="Gene3D" id="1.10.287.770">
    <property type="entry name" value="YojJ-like"/>
    <property type="match status" value="1"/>
</dbReference>
<dbReference type="PRINTS" id="PR01078">
    <property type="entry name" value="AMINACHANNEL"/>
</dbReference>
<accession>A0ABN8SSM6</accession>
<evidence type="ECO:0000256" key="8">
    <source>
        <dbReference type="ARBA" id="ARBA00023136"/>
    </source>
</evidence>